<dbReference type="Gene3D" id="1.10.150.320">
    <property type="entry name" value="Photosystem II 12 kDa extrinsic protein"/>
    <property type="match status" value="1"/>
</dbReference>
<dbReference type="PANTHER" id="PTHR30619:SF7">
    <property type="entry name" value="BETA-LACTAMASE DOMAIN PROTEIN"/>
    <property type="match status" value="1"/>
</dbReference>
<evidence type="ECO:0000256" key="2">
    <source>
        <dbReference type="SAM" id="SignalP"/>
    </source>
</evidence>
<organism evidence="4 5">
    <name type="scientific">Oceanobacillus locisalsi</name>
    <dbReference type="NCBI Taxonomy" id="546107"/>
    <lineage>
        <taxon>Bacteria</taxon>
        <taxon>Bacillati</taxon>
        <taxon>Bacillota</taxon>
        <taxon>Bacilli</taxon>
        <taxon>Bacillales</taxon>
        <taxon>Bacillaceae</taxon>
        <taxon>Oceanobacillus</taxon>
    </lineage>
</organism>
<dbReference type="Pfam" id="PF00753">
    <property type="entry name" value="Lactamase_B"/>
    <property type="match status" value="1"/>
</dbReference>
<keyword evidence="5" id="KW-1185">Reference proteome</keyword>
<dbReference type="CDD" id="cd07731">
    <property type="entry name" value="ComA-like_MBL-fold"/>
    <property type="match status" value="1"/>
</dbReference>
<sequence length="385" mass="42006">MKKILYVSLLTLCMLLTGCNTGSDATAQSEKVEGDFKAHFIDVGQGDATLFTVEEEGEETVILFDTGDWQGDEVVPYLESQGISAIDLVIISHPDADHIGQLSKVLDYFAVDEVWMSGNESTSNTYQTAMENILSQDVGYHEPRTGEEYELGPVELEVLYPGDISGDVNEESVSVRLAYEQISFVLTGDAGVEEEKEMMETNSLNSTFLHLGHHGSKTSTDPAFVDAVQPQTAIYSAGEDNTYGHPSPEVIDLLHDKNIESYGTDVDGTIVITTDGESYSIETEMDSDRSASNRGDKQTEAKAEETPDGPDNPSSVEEETKEGSCIDLNRASEEDLTEIIHIGEERAAQIIDARPFDSLEDIENINGLGPSRIADIESEGYICGF</sequence>
<feature type="signal peptide" evidence="2">
    <location>
        <begin position="1"/>
        <end position="22"/>
    </location>
</feature>
<dbReference type="InterPro" id="IPR052159">
    <property type="entry name" value="Competence_DNA_uptake"/>
</dbReference>
<feature type="chain" id="PRO_5045575693" evidence="2">
    <location>
        <begin position="23"/>
        <end position="385"/>
    </location>
</feature>
<evidence type="ECO:0000313" key="4">
    <source>
        <dbReference type="EMBL" id="MFD1065945.1"/>
    </source>
</evidence>
<dbReference type="SUPFAM" id="SSF56281">
    <property type="entry name" value="Metallo-hydrolase/oxidoreductase"/>
    <property type="match status" value="1"/>
</dbReference>
<dbReference type="SUPFAM" id="SSF81585">
    <property type="entry name" value="PsbU/PolX domain-like"/>
    <property type="match status" value="1"/>
</dbReference>
<keyword evidence="2" id="KW-0732">Signal</keyword>
<feature type="compositionally biased region" description="Basic and acidic residues" evidence="1">
    <location>
        <begin position="286"/>
        <end position="305"/>
    </location>
</feature>
<dbReference type="Gene3D" id="3.60.15.10">
    <property type="entry name" value="Ribonuclease Z/Hydroxyacylglutathione hydrolase-like"/>
    <property type="match status" value="1"/>
</dbReference>
<feature type="domain" description="Metallo-beta-lactamase" evidence="3">
    <location>
        <begin position="45"/>
        <end position="239"/>
    </location>
</feature>
<proteinExistence type="predicted"/>
<evidence type="ECO:0000256" key="1">
    <source>
        <dbReference type="SAM" id="MobiDB-lite"/>
    </source>
</evidence>
<feature type="region of interest" description="Disordered" evidence="1">
    <location>
        <begin position="275"/>
        <end position="330"/>
    </location>
</feature>
<dbReference type="InterPro" id="IPR001279">
    <property type="entry name" value="Metallo-B-lactamas"/>
</dbReference>
<reference evidence="5" key="1">
    <citation type="journal article" date="2019" name="Int. J. Syst. Evol. Microbiol.">
        <title>The Global Catalogue of Microorganisms (GCM) 10K type strain sequencing project: providing services to taxonomists for standard genome sequencing and annotation.</title>
        <authorList>
            <consortium name="The Broad Institute Genomics Platform"/>
            <consortium name="The Broad Institute Genome Sequencing Center for Infectious Disease"/>
            <person name="Wu L."/>
            <person name="Ma J."/>
        </authorList>
    </citation>
    <scope>NUCLEOTIDE SEQUENCE [LARGE SCALE GENOMIC DNA]</scope>
    <source>
        <strain evidence="5">CCUG 56608</strain>
    </source>
</reference>
<dbReference type="RefSeq" id="WP_379591535.1">
    <property type="nucleotide sequence ID" value="NZ_JBHTKK010000007.1"/>
</dbReference>
<evidence type="ECO:0000313" key="5">
    <source>
        <dbReference type="Proteomes" id="UP001597041"/>
    </source>
</evidence>
<evidence type="ECO:0000259" key="3">
    <source>
        <dbReference type="SMART" id="SM00849"/>
    </source>
</evidence>
<dbReference type="EMBL" id="JBHTKK010000007">
    <property type="protein sequence ID" value="MFD1065945.1"/>
    <property type="molecule type" value="Genomic_DNA"/>
</dbReference>
<dbReference type="PANTHER" id="PTHR30619">
    <property type="entry name" value="DNA INTERNALIZATION/COMPETENCE PROTEIN COMEC/REC2"/>
    <property type="match status" value="1"/>
</dbReference>
<gene>
    <name evidence="4" type="ORF">ACFQ19_07890</name>
</gene>
<dbReference type="Proteomes" id="UP001597041">
    <property type="component" value="Unassembled WGS sequence"/>
</dbReference>
<comment type="caution">
    <text evidence="4">The sequence shown here is derived from an EMBL/GenBank/DDBJ whole genome shotgun (WGS) entry which is preliminary data.</text>
</comment>
<dbReference type="InterPro" id="IPR036866">
    <property type="entry name" value="RibonucZ/Hydroxyglut_hydro"/>
</dbReference>
<dbReference type="PROSITE" id="PS51257">
    <property type="entry name" value="PROKAR_LIPOPROTEIN"/>
    <property type="match status" value="1"/>
</dbReference>
<name>A0ABW3NHG5_9BACI</name>
<accession>A0ABW3NHG5</accession>
<dbReference type="InterPro" id="IPR035681">
    <property type="entry name" value="ComA-like_MBL"/>
</dbReference>
<dbReference type="SMART" id="SM00849">
    <property type="entry name" value="Lactamase_B"/>
    <property type="match status" value="1"/>
</dbReference>
<dbReference type="Pfam" id="PF12836">
    <property type="entry name" value="HHH_3"/>
    <property type="match status" value="1"/>
</dbReference>
<protein>
    <submittedName>
        <fullName evidence="4">MBL fold metallo-hydrolase</fullName>
    </submittedName>
</protein>